<dbReference type="Proteomes" id="UP000237365">
    <property type="component" value="Unassembled WGS sequence"/>
</dbReference>
<dbReference type="InterPro" id="IPR041599">
    <property type="entry name" value="Gp138_N"/>
</dbReference>
<sequence length="225" mass="23926">MENFHVNGSDLNGDINAQDFVMRQFLGRHAFITLGRVINANGEHVDIRPMVMAVAGDGSPIPHEVIYNVPVWRLQGGQSAVIMPPKAGDIGFIAICDRDISGVKATRQPAMPGSRRTHSLSDAIYLGGVLNGAPVQFVEFADQQINVTSPWKITLNAPDVETNASKRFAVNSPEIALNGATEVSQKFTAKGKAELSAGATISGIEFGDHVHGGVQSGSAQTNKPQ</sequence>
<dbReference type="EMBL" id="PQGI02000001">
    <property type="protein sequence ID" value="MEX3187525.1"/>
    <property type="molecule type" value="Genomic_DNA"/>
</dbReference>
<dbReference type="InterPro" id="IPR037026">
    <property type="entry name" value="Vgr_OB-fold_dom_sf"/>
</dbReference>
<name>A0AAP8PSW1_SERMA</name>
<evidence type="ECO:0000313" key="3">
    <source>
        <dbReference type="EMBL" id="POP15017.1"/>
    </source>
</evidence>
<evidence type="ECO:0000259" key="1">
    <source>
        <dbReference type="Pfam" id="PF18352"/>
    </source>
</evidence>
<evidence type="ECO:0000313" key="2">
    <source>
        <dbReference type="EMBL" id="MEX3187525.1"/>
    </source>
</evidence>
<dbReference type="Gene3D" id="2.40.50.230">
    <property type="entry name" value="Gp5 N-terminal domain"/>
    <property type="match status" value="1"/>
</dbReference>
<protein>
    <submittedName>
        <fullName evidence="2">Gp138 family membrane-puncturing spike protein</fullName>
    </submittedName>
    <submittedName>
        <fullName evidence="3">Oxidoreductase</fullName>
    </submittedName>
</protein>
<comment type="caution">
    <text evidence="3">The sequence shown here is derived from an EMBL/GenBank/DDBJ whole genome shotgun (WGS) entry which is preliminary data.</text>
</comment>
<accession>A0AAP8PSW1</accession>
<dbReference type="Pfam" id="PF18946">
    <property type="entry name" value="Apex"/>
    <property type="match status" value="1"/>
</dbReference>
<dbReference type="RefSeq" id="WP_103682103.1">
    <property type="nucleotide sequence ID" value="NZ_CP033623.1"/>
</dbReference>
<reference evidence="2 4" key="2">
    <citation type="submission" date="2024-07" db="EMBL/GenBank/DDBJ databases">
        <title>Making a pathogen? Evaluating the impact of protist predation on the evolution of virulence in Serratia marcescens.</title>
        <authorList>
            <person name="Hopkins H."/>
            <person name="Lopezguerra C."/>
            <person name="Lau M.-J."/>
        </authorList>
    </citation>
    <scope>NUCLEOTIDE SEQUENCE [LARGE SCALE GENOMIC DNA]</scope>
    <source>
        <strain evidence="2 4">KZ19</strain>
    </source>
</reference>
<feature type="domain" description="Phage protein Gp138 N-terminal" evidence="1">
    <location>
        <begin position="39"/>
        <end position="127"/>
    </location>
</feature>
<organism evidence="3">
    <name type="scientific">Serratia marcescens</name>
    <dbReference type="NCBI Taxonomy" id="615"/>
    <lineage>
        <taxon>Bacteria</taxon>
        <taxon>Pseudomonadati</taxon>
        <taxon>Pseudomonadota</taxon>
        <taxon>Gammaproteobacteria</taxon>
        <taxon>Enterobacterales</taxon>
        <taxon>Yersiniaceae</taxon>
        <taxon>Serratia</taxon>
    </lineage>
</organism>
<dbReference type="EMBL" id="PQGI01000014">
    <property type="protein sequence ID" value="POP15017.1"/>
    <property type="molecule type" value="Genomic_DNA"/>
</dbReference>
<reference evidence="3" key="1">
    <citation type="submission" date="2018-01" db="EMBL/GenBank/DDBJ databases">
        <title>The opportunistic pathogen Serratia marcescens is an overlooked threat to honeybees.</title>
        <authorList>
            <person name="Raymann K."/>
            <person name="Shaffer Z."/>
            <person name="Coon K."/>
            <person name="Salisbury S."/>
            <person name="Moran N.A."/>
        </authorList>
    </citation>
    <scope>NUCLEOTIDE SEQUENCE [LARGE SCALE GENOMIC DNA]</scope>
    <source>
        <strain evidence="3">KZ19</strain>
    </source>
</reference>
<dbReference type="Pfam" id="PF18352">
    <property type="entry name" value="Gp138_N"/>
    <property type="match status" value="1"/>
</dbReference>
<reference evidence="2 4" key="3">
    <citation type="submission" date="2024-07" db="EMBL/GenBank/DDBJ databases">
        <authorList>
            <person name="Raymann K."/>
        </authorList>
    </citation>
    <scope>NUCLEOTIDE SEQUENCE [LARGE SCALE GENOMIC DNA]</scope>
    <source>
        <strain evidence="2 4">KZ19</strain>
    </source>
</reference>
<proteinExistence type="predicted"/>
<dbReference type="AlphaFoldDB" id="A0AAP8PSW1"/>
<dbReference type="InterPro" id="IPR044033">
    <property type="entry name" value="GpV-like_apex"/>
</dbReference>
<evidence type="ECO:0000313" key="4">
    <source>
        <dbReference type="Proteomes" id="UP000237365"/>
    </source>
</evidence>
<gene>
    <name evidence="2" type="ORF">C3R40_012920</name>
    <name evidence="3" type="ORF">C3R40_21195</name>
</gene>